<reference evidence="3" key="2">
    <citation type="submission" date="2020-09" db="EMBL/GenBank/DDBJ databases">
        <authorList>
            <person name="Sun Q."/>
            <person name="Kim S."/>
        </authorList>
    </citation>
    <scope>NUCLEOTIDE SEQUENCE</scope>
    <source>
        <strain evidence="3">KCTC 12711</strain>
    </source>
</reference>
<dbReference type="PROSITE" id="PS51257">
    <property type="entry name" value="PROKAR_LIPOPROTEIN"/>
    <property type="match status" value="1"/>
</dbReference>
<feature type="domain" description="BPP" evidence="2">
    <location>
        <begin position="34"/>
        <end position="450"/>
    </location>
</feature>
<gene>
    <name evidence="3" type="ORF">GCM10008090_29120</name>
</gene>
<feature type="signal peptide" evidence="1">
    <location>
        <begin position="1"/>
        <end position="21"/>
    </location>
</feature>
<dbReference type="SUPFAM" id="SSF50956">
    <property type="entry name" value="Thermostable phytase (3-phytase)"/>
    <property type="match status" value="1"/>
</dbReference>
<dbReference type="InterPro" id="IPR003431">
    <property type="entry name" value="B-propeller_Phytase"/>
</dbReference>
<feature type="chain" id="PRO_5037687547" evidence="1">
    <location>
        <begin position="22"/>
        <end position="450"/>
    </location>
</feature>
<dbReference type="Pfam" id="PF02333">
    <property type="entry name" value="Phytase"/>
    <property type="match status" value="3"/>
</dbReference>
<evidence type="ECO:0000313" key="4">
    <source>
        <dbReference type="Proteomes" id="UP000614811"/>
    </source>
</evidence>
<proteinExistence type="predicted"/>
<dbReference type="Gene3D" id="2.120.10.30">
    <property type="entry name" value="TolB, C-terminal domain"/>
    <property type="match status" value="1"/>
</dbReference>
<dbReference type="RefSeq" id="WP_189402437.1">
    <property type="nucleotide sequence ID" value="NZ_BMXA01000006.1"/>
</dbReference>
<protein>
    <submittedName>
        <fullName evidence="3">Hydrolase</fullName>
    </submittedName>
</protein>
<evidence type="ECO:0000256" key="1">
    <source>
        <dbReference type="SAM" id="SignalP"/>
    </source>
</evidence>
<keyword evidence="4" id="KW-1185">Reference proteome</keyword>
<evidence type="ECO:0000313" key="3">
    <source>
        <dbReference type="EMBL" id="GHA17588.1"/>
    </source>
</evidence>
<evidence type="ECO:0000259" key="2">
    <source>
        <dbReference type="PROSITE" id="PS51662"/>
    </source>
</evidence>
<reference evidence="3" key="1">
    <citation type="journal article" date="2014" name="Int. J. Syst. Evol. Microbiol.">
        <title>Complete genome sequence of Corynebacterium casei LMG S-19264T (=DSM 44701T), isolated from a smear-ripened cheese.</title>
        <authorList>
            <consortium name="US DOE Joint Genome Institute (JGI-PGF)"/>
            <person name="Walter F."/>
            <person name="Albersmeier A."/>
            <person name="Kalinowski J."/>
            <person name="Ruckert C."/>
        </authorList>
    </citation>
    <scope>NUCLEOTIDE SEQUENCE</scope>
    <source>
        <strain evidence="3">KCTC 12711</strain>
    </source>
</reference>
<dbReference type="AlphaFoldDB" id="A0A918VRT3"/>
<accession>A0A918VRT3</accession>
<dbReference type="PROSITE" id="PS51662">
    <property type="entry name" value="BP_PHYTASE"/>
    <property type="match status" value="1"/>
</dbReference>
<dbReference type="InterPro" id="IPR011042">
    <property type="entry name" value="6-blade_b-propeller_TolB-like"/>
</dbReference>
<keyword evidence="1" id="KW-0732">Signal</keyword>
<dbReference type="Proteomes" id="UP000614811">
    <property type="component" value="Unassembled WGS sequence"/>
</dbReference>
<keyword evidence="3" id="KW-0378">Hydrolase</keyword>
<dbReference type="GO" id="GO:0016158">
    <property type="term" value="F:inositol hexakisphosphate 3-phosphatase activity"/>
    <property type="evidence" value="ECO:0007669"/>
    <property type="project" value="InterPro"/>
</dbReference>
<sequence>MKQTHAIVLTLVALLGACTTANNTASVGGISLVNSTLDIKRFSVTPTLETRALPKNGPRGFDADDPAIWVNSEDGRLSLVAATLKRGGMDIYDMQGQLIQHIPAKPAPACATGFGAQPCPHVGGRWNNVDVVYDFNINGEKHDLFVVSDRGTDTIDIFKIDYAAHRSGAAPVQNITSSRNTPQIFTQSQADLNDGDTAYGLAAVKRDSTHVFVTQNNQSVVAELILQAENNGEVGYQIVRHMVFPSKFLLPDHTVWQACTDSDGEYPHFEGIVADTEHNALYLAQEDIGLWRVALDQPGDVAQWSLFARVNDYGNPYTRTWSDAEEEYHCDPATDIRTQFGSEYLHADVEGLTLYDAGDGDGYLTVSSQGNNSVVLYQRTTLKPVAVFDVVAGTIDGVMETDGMMISEANLGPAFTQGALIMQDGENQDSEIQPSTNFKYVDWKAIADQL</sequence>
<name>A0A918VRT3_9GAMM</name>
<dbReference type="EMBL" id="BMXA01000006">
    <property type="protein sequence ID" value="GHA17588.1"/>
    <property type="molecule type" value="Genomic_DNA"/>
</dbReference>
<comment type="caution">
    <text evidence="3">The sequence shown here is derived from an EMBL/GenBank/DDBJ whole genome shotgun (WGS) entry which is preliminary data.</text>
</comment>
<organism evidence="3 4">
    <name type="scientific">Arenicella chitinivorans</name>
    <dbReference type="NCBI Taxonomy" id="1329800"/>
    <lineage>
        <taxon>Bacteria</taxon>
        <taxon>Pseudomonadati</taxon>
        <taxon>Pseudomonadota</taxon>
        <taxon>Gammaproteobacteria</taxon>
        <taxon>Arenicellales</taxon>
        <taxon>Arenicellaceae</taxon>
        <taxon>Arenicella</taxon>
    </lineage>
</organism>